<dbReference type="Pfam" id="PF01232">
    <property type="entry name" value="Mannitol_dh"/>
    <property type="match status" value="1"/>
</dbReference>
<keyword evidence="6" id="KW-1185">Reference proteome</keyword>
<reference evidence="5" key="1">
    <citation type="submission" date="2017-05" db="EMBL/GenBank/DDBJ databases">
        <authorList>
            <person name="Varghese N."/>
            <person name="Submissions S."/>
        </authorList>
    </citation>
    <scope>NUCLEOTIDE SEQUENCE</scope>
    <source>
        <strain evidence="5">Su22</strain>
    </source>
</reference>
<dbReference type="InterPro" id="IPR050988">
    <property type="entry name" value="Mannitol_DH/Oxidoreductase"/>
</dbReference>
<dbReference type="InterPro" id="IPR013118">
    <property type="entry name" value="Mannitol_DH_C"/>
</dbReference>
<dbReference type="SUPFAM" id="SSF51735">
    <property type="entry name" value="NAD(P)-binding Rossmann-fold domains"/>
    <property type="match status" value="1"/>
</dbReference>
<gene>
    <name evidence="5" type="ORF">SAMN06296020_107151</name>
</gene>
<sequence length="533" mass="58568">MKLNREALKQQAFWQERNIALPAFDLDKVTTNTRKNPGWIHFGAGNIFRIFPARAHQVLLNQGLVDNGIVAVETFDHEIVEKVFHAYDNLTLSVIMKADGTLEKAVVASIVEAVTSRVENGDFAKLTEYVKNPALQIISFTITEKGYAIKDHQGNYFGVVEADLKGGPSAPIHAMSVLTSLLYQRYQAGKYPLAVVSMDNCSHNGDKIKAAVLEIGKVWEEKGMVAQGFVDYLQDPAQMAFPLSMIDKITPRPAEIVQETLESLGLADMGVIITSKNSYTAPFVNAEVSEYLVIEDTFPNGRPPLEKAGILFGSRETVNNVETMKVTTCLNPLHTALAVTGCLLGHTLIADEMKDAELKKLVMKIGYDEGLPVVINPGIIEPKQFIDEVVGERFVNPFIPDTPQRIATDTSQKVGIRFGETIKAYMKDPHLDPAALVGISLALAAWLRYLMAVDDEGRAMELSPDPMMDVLAPIMKKIRLGDKTADLTEILSNREIFGVDLYQAGLAEKVAGMFLEMIAGAGAVRQTLKKYLG</sequence>
<accession>A0AA45WWG1</accession>
<protein>
    <submittedName>
        <fullName evidence="5">Fructuronate reductase</fullName>
    </submittedName>
</protein>
<comment type="catalytic activity">
    <reaction evidence="2">
        <text>D-mannitol 1-phosphate + NAD(+) = beta-D-fructose 6-phosphate + NADH + H(+)</text>
        <dbReference type="Rhea" id="RHEA:19661"/>
        <dbReference type="ChEBI" id="CHEBI:15378"/>
        <dbReference type="ChEBI" id="CHEBI:57540"/>
        <dbReference type="ChEBI" id="CHEBI:57634"/>
        <dbReference type="ChEBI" id="CHEBI:57945"/>
        <dbReference type="ChEBI" id="CHEBI:61381"/>
        <dbReference type="EC" id="1.1.1.17"/>
    </reaction>
</comment>
<evidence type="ECO:0000313" key="6">
    <source>
        <dbReference type="Proteomes" id="UP001158066"/>
    </source>
</evidence>
<dbReference type="Gene3D" id="3.40.50.720">
    <property type="entry name" value="NAD(P)-binding Rossmann-like Domain"/>
    <property type="match status" value="1"/>
</dbReference>
<evidence type="ECO:0000256" key="2">
    <source>
        <dbReference type="ARBA" id="ARBA00048615"/>
    </source>
</evidence>
<dbReference type="AlphaFoldDB" id="A0AA45WWG1"/>
<dbReference type="PANTHER" id="PTHR43362:SF1">
    <property type="entry name" value="MANNITOL DEHYDROGENASE 2-RELATED"/>
    <property type="match status" value="1"/>
</dbReference>
<comment type="caution">
    <text evidence="5">The sequence shown here is derived from an EMBL/GenBank/DDBJ whole genome shotgun (WGS) entry which is preliminary data.</text>
</comment>
<dbReference type="InterPro" id="IPR013328">
    <property type="entry name" value="6PGD_dom2"/>
</dbReference>
<keyword evidence="1" id="KW-0560">Oxidoreductase</keyword>
<evidence type="ECO:0000256" key="1">
    <source>
        <dbReference type="ARBA" id="ARBA00023002"/>
    </source>
</evidence>
<dbReference type="InterPro" id="IPR008927">
    <property type="entry name" value="6-PGluconate_DH-like_C_sf"/>
</dbReference>
<dbReference type="SUPFAM" id="SSF48179">
    <property type="entry name" value="6-phosphogluconate dehydrogenase C-terminal domain-like"/>
    <property type="match status" value="1"/>
</dbReference>
<dbReference type="PANTHER" id="PTHR43362">
    <property type="entry name" value="MANNITOL DEHYDROGENASE DSF1-RELATED"/>
    <property type="match status" value="1"/>
</dbReference>
<dbReference type="EMBL" id="FXUF01000007">
    <property type="protein sequence ID" value="SMP59080.1"/>
    <property type="molecule type" value="Genomic_DNA"/>
</dbReference>
<name>A0AA45WWG1_9CLOT</name>
<dbReference type="Pfam" id="PF08125">
    <property type="entry name" value="Mannitol_dh_C"/>
    <property type="match status" value="1"/>
</dbReference>
<dbReference type="Proteomes" id="UP001158066">
    <property type="component" value="Unassembled WGS sequence"/>
</dbReference>
<proteinExistence type="predicted"/>
<dbReference type="Gene3D" id="1.10.1040.10">
    <property type="entry name" value="N-(1-d-carboxylethyl)-l-norvaline Dehydrogenase, domain 2"/>
    <property type="match status" value="1"/>
</dbReference>
<dbReference type="RefSeq" id="WP_283409474.1">
    <property type="nucleotide sequence ID" value="NZ_FXUF01000007.1"/>
</dbReference>
<dbReference type="InterPro" id="IPR013131">
    <property type="entry name" value="Mannitol_DH_N"/>
</dbReference>
<organism evidence="5 6">
    <name type="scientific">Anoxynatronum buryatiense</name>
    <dbReference type="NCBI Taxonomy" id="489973"/>
    <lineage>
        <taxon>Bacteria</taxon>
        <taxon>Bacillati</taxon>
        <taxon>Bacillota</taxon>
        <taxon>Clostridia</taxon>
        <taxon>Eubacteriales</taxon>
        <taxon>Clostridiaceae</taxon>
        <taxon>Anoxynatronum</taxon>
    </lineage>
</organism>
<evidence type="ECO:0000259" key="4">
    <source>
        <dbReference type="Pfam" id="PF08125"/>
    </source>
</evidence>
<evidence type="ECO:0000313" key="5">
    <source>
        <dbReference type="EMBL" id="SMP59080.1"/>
    </source>
</evidence>
<dbReference type="GO" id="GO:0008926">
    <property type="term" value="F:mannitol-1-phosphate 5-dehydrogenase activity"/>
    <property type="evidence" value="ECO:0007669"/>
    <property type="project" value="UniProtKB-EC"/>
</dbReference>
<feature type="domain" description="Mannitol dehydrogenase N-terminal" evidence="3">
    <location>
        <begin position="40"/>
        <end position="307"/>
    </location>
</feature>
<feature type="domain" description="Mannitol dehydrogenase C-terminal" evidence="4">
    <location>
        <begin position="319"/>
        <end position="512"/>
    </location>
</feature>
<evidence type="ECO:0000259" key="3">
    <source>
        <dbReference type="Pfam" id="PF01232"/>
    </source>
</evidence>
<dbReference type="InterPro" id="IPR036291">
    <property type="entry name" value="NAD(P)-bd_dom_sf"/>
</dbReference>